<dbReference type="SUPFAM" id="SSF52540">
    <property type="entry name" value="P-loop containing nucleoside triphosphate hydrolases"/>
    <property type="match status" value="1"/>
</dbReference>
<dbReference type="SUPFAM" id="SSF48452">
    <property type="entry name" value="TPR-like"/>
    <property type="match status" value="1"/>
</dbReference>
<evidence type="ECO:0000313" key="5">
    <source>
        <dbReference type="Proteomes" id="UP000051913"/>
    </source>
</evidence>
<dbReference type="InterPro" id="IPR001054">
    <property type="entry name" value="A/G_cyclase"/>
</dbReference>
<evidence type="ECO:0000256" key="1">
    <source>
        <dbReference type="ARBA" id="ARBA00022741"/>
    </source>
</evidence>
<dbReference type="InterPro" id="IPR029787">
    <property type="entry name" value="Nucleotide_cyclase"/>
</dbReference>
<accession>A0A0R3LAW1</accession>
<dbReference type="GO" id="GO:0005737">
    <property type="term" value="C:cytoplasm"/>
    <property type="evidence" value="ECO:0007669"/>
    <property type="project" value="TreeGrafter"/>
</dbReference>
<dbReference type="GO" id="GO:0005524">
    <property type="term" value="F:ATP binding"/>
    <property type="evidence" value="ECO:0007669"/>
    <property type="project" value="UniProtKB-KW"/>
</dbReference>
<evidence type="ECO:0000256" key="2">
    <source>
        <dbReference type="ARBA" id="ARBA00022840"/>
    </source>
</evidence>
<dbReference type="GO" id="GO:0035556">
    <property type="term" value="P:intracellular signal transduction"/>
    <property type="evidence" value="ECO:0007669"/>
    <property type="project" value="InterPro"/>
</dbReference>
<keyword evidence="1" id="KW-0547">Nucleotide-binding</keyword>
<dbReference type="Gene3D" id="3.30.70.1230">
    <property type="entry name" value="Nucleotide cyclase"/>
    <property type="match status" value="1"/>
</dbReference>
<comment type="caution">
    <text evidence="4">The sequence shown here is derived from an EMBL/GenBank/DDBJ whole genome shotgun (WGS) entry which is preliminary data.</text>
</comment>
<dbReference type="Gene3D" id="3.40.50.300">
    <property type="entry name" value="P-loop containing nucleotide triphosphate hydrolases"/>
    <property type="match status" value="1"/>
</dbReference>
<keyword evidence="2" id="KW-0067">ATP-binding</keyword>
<dbReference type="AlphaFoldDB" id="A0A0R3LAW1"/>
<dbReference type="Proteomes" id="UP000051913">
    <property type="component" value="Unassembled WGS sequence"/>
</dbReference>
<feature type="domain" description="Guanylate cyclase" evidence="3">
    <location>
        <begin position="17"/>
        <end position="150"/>
    </location>
</feature>
<proteinExistence type="predicted"/>
<dbReference type="CDD" id="cd07302">
    <property type="entry name" value="CHD"/>
    <property type="match status" value="1"/>
</dbReference>
<dbReference type="InterPro" id="IPR011990">
    <property type="entry name" value="TPR-like_helical_dom_sf"/>
</dbReference>
<dbReference type="PANTHER" id="PTHR16305:SF28">
    <property type="entry name" value="GUANYLATE CYCLASE DOMAIN-CONTAINING PROTEIN"/>
    <property type="match status" value="1"/>
</dbReference>
<reference evidence="4 5" key="1">
    <citation type="submission" date="2014-03" db="EMBL/GenBank/DDBJ databases">
        <title>Bradyrhizobium valentinum sp. nov., isolated from effective nodules of Lupinus mariae-josephae, a lupine endemic of basic-lime soils in Eastern Spain.</title>
        <authorList>
            <person name="Duran D."/>
            <person name="Rey L."/>
            <person name="Navarro A."/>
            <person name="Busquets A."/>
            <person name="Imperial J."/>
            <person name="Ruiz-Argueso T."/>
        </authorList>
    </citation>
    <scope>NUCLEOTIDE SEQUENCE [LARGE SCALE GENOMIC DNA]</scope>
    <source>
        <strain evidence="4 5">LmjM3</strain>
    </source>
</reference>
<evidence type="ECO:0000259" key="3">
    <source>
        <dbReference type="PROSITE" id="PS50125"/>
    </source>
</evidence>
<keyword evidence="5" id="KW-1185">Reference proteome</keyword>
<dbReference type="InterPro" id="IPR027417">
    <property type="entry name" value="P-loop_NTPase"/>
</dbReference>
<dbReference type="STRING" id="1518501.CQ10_20450"/>
<organism evidence="4 5">
    <name type="scientific">Bradyrhizobium valentinum</name>
    <dbReference type="NCBI Taxonomy" id="1518501"/>
    <lineage>
        <taxon>Bacteria</taxon>
        <taxon>Pseudomonadati</taxon>
        <taxon>Pseudomonadota</taxon>
        <taxon>Alphaproteobacteria</taxon>
        <taxon>Hyphomicrobiales</taxon>
        <taxon>Nitrobacteraceae</taxon>
        <taxon>Bradyrhizobium</taxon>
    </lineage>
</organism>
<dbReference type="PANTHER" id="PTHR16305">
    <property type="entry name" value="TESTICULAR SOLUBLE ADENYLYL CYCLASE"/>
    <property type="match status" value="1"/>
</dbReference>
<evidence type="ECO:0000313" key="4">
    <source>
        <dbReference type="EMBL" id="KRR02645.1"/>
    </source>
</evidence>
<sequence>MMMDDLHERTTERRQVTVLFCDVVDSTGLSERCDIEDLREILLEFQAISSQCINASGGVVVNYVGDGIRAEFGYPLASENEAESAVRAGLLLLRGIQGLSERSKAMIQEPLRVRIGLHTGVAVIGKAGPGHVHDATEIVGDTPNIAFRLQEIGEPNSLVISGETKRLLRGKFSLRPLGMHALKGLSRKIDVFLVLGEALEDNMAHRARHRNALPLVNRVAEIGQLLEAWELAKTGRGHTVEITGEPGIGKSRLALELIDKTGLPDDSIIAVQASAQHQNTPLYPIVRSLEQRIGIRKDEGAKANSARLREFLATTPAGDEEQYVLIGQLLGLPMHGALSATVRDAQERRRKTRDAVVQLLTSHARGEAGLILVEDFHWTDPSTIEIIERIAGQISNVPILLVITSRAAGIRSASLMVRRILLQRLDDDDCRDLAGSVVRDKLPSQLIQQIVARSDGVPLFVEELAAAALETGQVDPGARSRVVAGGPAEVPSALYDSLMLRLERLGDAKAIAQLASTIGRSFSHRLLAAVASEHHKTLEPAIERLRASGLIGLERNDDEKVYSFKHALVRDVAYYSLLKRQRRELHARVAEEIEFQLPEIANREPDYLAQHLSEAGRTSRAAQMWLKAAKLAAERSANLEAIAQLNTAREEIRKLPAGLERDNLELNAQIALIGPTIALQGWGADAVANVSSRAIELCRALDNDPRIFPALYARWSYLRVASDVREAGALARDFLTLAELKGTRADRMVGHRLLGTSLLDGETEKAGDHLERATKLYDATADHATAVIYGTDVQVTSLSNLCITCWLLGRVSEAVAHGRNALEYADQLSHAHTFGYACAHVCMLYTLERDARMVQTLAQRLLAGAIERELPLWILVARSFLGWSEIESGRLVEGIDTLEKLRASFQNAHLGYWLPTCLCWLAEAYVRTDKLAEARLCLEQARGVFARGGNYWYEVECLRIEGRLALHEQINDAALAEKYFEQALALAHQRGQRGFALRAARGLAGLLTAKGQTECARTLLQHELQFFVDQPDRGDRSDAKVLLRSLQGGSRG</sequence>
<dbReference type="GO" id="GO:0009190">
    <property type="term" value="P:cyclic nucleotide biosynthetic process"/>
    <property type="evidence" value="ECO:0007669"/>
    <property type="project" value="InterPro"/>
</dbReference>
<dbReference type="InterPro" id="IPR041664">
    <property type="entry name" value="AAA_16"/>
</dbReference>
<dbReference type="EMBL" id="LLXX01000148">
    <property type="protein sequence ID" value="KRR02645.1"/>
    <property type="molecule type" value="Genomic_DNA"/>
</dbReference>
<dbReference type="Pfam" id="PF13191">
    <property type="entry name" value="AAA_16"/>
    <property type="match status" value="1"/>
</dbReference>
<dbReference type="SUPFAM" id="SSF55073">
    <property type="entry name" value="Nucleotide cyclase"/>
    <property type="match status" value="1"/>
</dbReference>
<protein>
    <recommendedName>
        <fullName evidence="3">Guanylate cyclase domain-containing protein</fullName>
    </recommendedName>
</protein>
<dbReference type="GO" id="GO:0004016">
    <property type="term" value="F:adenylate cyclase activity"/>
    <property type="evidence" value="ECO:0007669"/>
    <property type="project" value="TreeGrafter"/>
</dbReference>
<dbReference type="Pfam" id="PF00211">
    <property type="entry name" value="Guanylate_cyc"/>
    <property type="match status" value="1"/>
</dbReference>
<gene>
    <name evidence="4" type="ORF">CP49_17240</name>
</gene>
<dbReference type="Gene3D" id="1.25.40.10">
    <property type="entry name" value="Tetratricopeptide repeat domain"/>
    <property type="match status" value="2"/>
</dbReference>
<name>A0A0R3LAW1_9BRAD</name>
<dbReference type="SMART" id="SM00044">
    <property type="entry name" value="CYCc"/>
    <property type="match status" value="1"/>
</dbReference>
<dbReference type="PROSITE" id="PS50125">
    <property type="entry name" value="GUANYLATE_CYCLASE_2"/>
    <property type="match status" value="1"/>
</dbReference>